<dbReference type="RefSeq" id="WP_145416077.1">
    <property type="nucleotide sequence ID" value="NZ_CP036526.1"/>
</dbReference>
<organism evidence="2 3">
    <name type="scientific">Stieleria marina</name>
    <dbReference type="NCBI Taxonomy" id="1930275"/>
    <lineage>
        <taxon>Bacteria</taxon>
        <taxon>Pseudomonadati</taxon>
        <taxon>Planctomycetota</taxon>
        <taxon>Planctomycetia</taxon>
        <taxon>Pirellulales</taxon>
        <taxon>Pirellulaceae</taxon>
        <taxon>Stieleria</taxon>
    </lineage>
</organism>
<protein>
    <recommendedName>
        <fullName evidence="4">Zinc-finger domain-containing protein</fullName>
    </recommendedName>
</protein>
<name>A0A517NN76_9BACT</name>
<gene>
    <name evidence="2" type="ORF">K239x_04920</name>
</gene>
<reference evidence="2 3" key="1">
    <citation type="submission" date="2019-02" db="EMBL/GenBank/DDBJ databases">
        <title>Deep-cultivation of Planctomycetes and their phenomic and genomic characterization uncovers novel biology.</title>
        <authorList>
            <person name="Wiegand S."/>
            <person name="Jogler M."/>
            <person name="Boedeker C."/>
            <person name="Pinto D."/>
            <person name="Vollmers J."/>
            <person name="Rivas-Marin E."/>
            <person name="Kohn T."/>
            <person name="Peeters S.H."/>
            <person name="Heuer A."/>
            <person name="Rast P."/>
            <person name="Oberbeckmann S."/>
            <person name="Bunk B."/>
            <person name="Jeske O."/>
            <person name="Meyerdierks A."/>
            <person name="Storesund J.E."/>
            <person name="Kallscheuer N."/>
            <person name="Luecker S."/>
            <person name="Lage O.M."/>
            <person name="Pohl T."/>
            <person name="Merkel B.J."/>
            <person name="Hornburger P."/>
            <person name="Mueller R.-W."/>
            <person name="Bruemmer F."/>
            <person name="Labrenz M."/>
            <person name="Spormann A.M."/>
            <person name="Op den Camp H."/>
            <person name="Overmann J."/>
            <person name="Amann R."/>
            <person name="Jetten M.S.M."/>
            <person name="Mascher T."/>
            <person name="Medema M.H."/>
            <person name="Devos D.P."/>
            <person name="Kaster A.-K."/>
            <person name="Ovreas L."/>
            <person name="Rohde M."/>
            <person name="Galperin M.Y."/>
            <person name="Jogler C."/>
        </authorList>
    </citation>
    <scope>NUCLEOTIDE SEQUENCE [LARGE SCALE GENOMIC DNA]</scope>
    <source>
        <strain evidence="2 3">K23_9</strain>
    </source>
</reference>
<dbReference type="AlphaFoldDB" id="A0A517NN76"/>
<dbReference type="OrthoDB" id="292771at2"/>
<dbReference type="EMBL" id="CP036526">
    <property type="protein sequence ID" value="QDT08553.1"/>
    <property type="molecule type" value="Genomic_DNA"/>
</dbReference>
<evidence type="ECO:0008006" key="4">
    <source>
        <dbReference type="Google" id="ProtNLM"/>
    </source>
</evidence>
<evidence type="ECO:0000313" key="2">
    <source>
        <dbReference type="EMBL" id="QDT08553.1"/>
    </source>
</evidence>
<evidence type="ECO:0000313" key="3">
    <source>
        <dbReference type="Proteomes" id="UP000319817"/>
    </source>
</evidence>
<proteinExistence type="predicted"/>
<keyword evidence="1" id="KW-0812">Transmembrane</keyword>
<evidence type="ECO:0000256" key="1">
    <source>
        <dbReference type="SAM" id="Phobius"/>
    </source>
</evidence>
<accession>A0A517NN76</accession>
<keyword evidence="1" id="KW-0472">Membrane</keyword>
<dbReference type="Proteomes" id="UP000319817">
    <property type="component" value="Chromosome"/>
</dbReference>
<feature type="transmembrane region" description="Helical" evidence="1">
    <location>
        <begin position="71"/>
        <end position="92"/>
    </location>
</feature>
<keyword evidence="3" id="KW-1185">Reference proteome</keyword>
<sequence length="203" mass="21929">MNCDDFNEWLHTRLDQHCEPIESTQIRDHTKHCAACRGQLEAWQQISSVLPTNRLHDAVSIVPAPRKNVSAAAMIVLACSASVIGIFFGVSWTTQPGTPVALAEHASPNIARPSVQPPASLTESAFATDDQPAAPYSVVTPDSVVTIDPGSWWVRVNERDWIDSTMPNVMPTVNSMRDGVAPLGRSFAQAVALLTRMGGDQAS</sequence>
<keyword evidence="1" id="KW-1133">Transmembrane helix</keyword>